<accession>A0A9W6D565</accession>
<dbReference type="SUPFAM" id="SSF47336">
    <property type="entry name" value="ACP-like"/>
    <property type="match status" value="1"/>
</dbReference>
<dbReference type="GO" id="GO:0016020">
    <property type="term" value="C:membrane"/>
    <property type="evidence" value="ECO:0007669"/>
    <property type="project" value="GOC"/>
</dbReference>
<keyword evidence="5" id="KW-1185">Reference proteome</keyword>
<proteinExistence type="predicted"/>
<dbReference type="AlphaFoldDB" id="A0A9W6D565"/>
<dbReference type="Proteomes" id="UP001144372">
    <property type="component" value="Unassembled WGS sequence"/>
</dbReference>
<evidence type="ECO:0000259" key="3">
    <source>
        <dbReference type="PROSITE" id="PS50075"/>
    </source>
</evidence>
<dbReference type="GO" id="GO:0009245">
    <property type="term" value="P:lipid A biosynthetic process"/>
    <property type="evidence" value="ECO:0007669"/>
    <property type="project" value="TreeGrafter"/>
</dbReference>
<dbReference type="PANTHER" id="PTHR20863:SF76">
    <property type="entry name" value="CARRIER DOMAIN-CONTAINING PROTEIN"/>
    <property type="match status" value="1"/>
</dbReference>
<organism evidence="4 5">
    <name type="scientific">Desulforhabdus amnigena</name>
    <dbReference type="NCBI Taxonomy" id="40218"/>
    <lineage>
        <taxon>Bacteria</taxon>
        <taxon>Pseudomonadati</taxon>
        <taxon>Thermodesulfobacteriota</taxon>
        <taxon>Syntrophobacteria</taxon>
        <taxon>Syntrophobacterales</taxon>
        <taxon>Syntrophobacteraceae</taxon>
        <taxon>Desulforhabdus</taxon>
    </lineage>
</organism>
<feature type="domain" description="Carrier" evidence="3">
    <location>
        <begin position="3"/>
        <end position="79"/>
    </location>
</feature>
<evidence type="ECO:0000256" key="1">
    <source>
        <dbReference type="ARBA" id="ARBA00022450"/>
    </source>
</evidence>
<dbReference type="GO" id="GO:0000035">
    <property type="term" value="F:acyl binding"/>
    <property type="evidence" value="ECO:0007669"/>
    <property type="project" value="TreeGrafter"/>
</dbReference>
<dbReference type="GO" id="GO:0005829">
    <property type="term" value="C:cytosol"/>
    <property type="evidence" value="ECO:0007669"/>
    <property type="project" value="TreeGrafter"/>
</dbReference>
<reference evidence="4" key="1">
    <citation type="submission" date="2022-12" db="EMBL/GenBank/DDBJ databases">
        <title>Reference genome sequencing for broad-spectrum identification of bacterial and archaeal isolates by mass spectrometry.</title>
        <authorList>
            <person name="Sekiguchi Y."/>
            <person name="Tourlousse D.M."/>
        </authorList>
    </citation>
    <scope>NUCLEOTIDE SEQUENCE</scope>
    <source>
        <strain evidence="4">ASRB1</strain>
    </source>
</reference>
<dbReference type="InterPro" id="IPR009081">
    <property type="entry name" value="PP-bd_ACP"/>
</dbReference>
<dbReference type="Pfam" id="PF00550">
    <property type="entry name" value="PP-binding"/>
    <property type="match status" value="1"/>
</dbReference>
<dbReference type="InterPro" id="IPR003231">
    <property type="entry name" value="ACP"/>
</dbReference>
<dbReference type="PANTHER" id="PTHR20863">
    <property type="entry name" value="ACYL CARRIER PROTEIN"/>
    <property type="match status" value="1"/>
</dbReference>
<keyword evidence="2" id="KW-0597">Phosphoprotein</keyword>
<protein>
    <recommendedName>
        <fullName evidence="3">Carrier domain-containing protein</fullName>
    </recommendedName>
</protein>
<evidence type="ECO:0000313" key="5">
    <source>
        <dbReference type="Proteomes" id="UP001144372"/>
    </source>
</evidence>
<gene>
    <name evidence="4" type="ORF">DAMNIGENAA_08790</name>
</gene>
<dbReference type="PROSITE" id="PS50075">
    <property type="entry name" value="CARRIER"/>
    <property type="match status" value="1"/>
</dbReference>
<dbReference type="InterPro" id="IPR036736">
    <property type="entry name" value="ACP-like_sf"/>
</dbReference>
<dbReference type="EMBL" id="BSDR01000001">
    <property type="protein sequence ID" value="GLI33446.1"/>
    <property type="molecule type" value="Genomic_DNA"/>
</dbReference>
<evidence type="ECO:0000313" key="4">
    <source>
        <dbReference type="EMBL" id="GLI33446.1"/>
    </source>
</evidence>
<dbReference type="GO" id="GO:0000036">
    <property type="term" value="F:acyl carrier activity"/>
    <property type="evidence" value="ECO:0007669"/>
    <property type="project" value="TreeGrafter"/>
</dbReference>
<name>A0A9W6D565_9BACT</name>
<sequence length="89" mass="10141">MEEQIKGVVLTVIKKIAPEANLDHLKPNKSFRDQFDFDSIDFLNFALALQEKFAVKIPENDYPKLATLDGCIEYLKSKISAEVSARLLR</sequence>
<dbReference type="Gene3D" id="1.10.1200.10">
    <property type="entry name" value="ACP-like"/>
    <property type="match status" value="1"/>
</dbReference>
<evidence type="ECO:0000256" key="2">
    <source>
        <dbReference type="ARBA" id="ARBA00022553"/>
    </source>
</evidence>
<dbReference type="RefSeq" id="WP_281792448.1">
    <property type="nucleotide sequence ID" value="NZ_BSDR01000001.1"/>
</dbReference>
<comment type="caution">
    <text evidence="4">The sequence shown here is derived from an EMBL/GenBank/DDBJ whole genome shotgun (WGS) entry which is preliminary data.</text>
</comment>
<keyword evidence="1" id="KW-0596">Phosphopantetheine</keyword>